<dbReference type="GO" id="GO:0004781">
    <property type="term" value="F:sulfate adenylyltransferase (ATP) activity"/>
    <property type="evidence" value="ECO:0007669"/>
    <property type="project" value="TreeGrafter"/>
</dbReference>
<dbReference type="InterPro" id="IPR002891">
    <property type="entry name" value="APS"/>
</dbReference>
<name>A0A6J6MK27_9ZZZZ</name>
<gene>
    <name evidence="7" type="ORF">UFOPK2292_00970</name>
</gene>
<dbReference type="PANTHER" id="PTHR42700">
    <property type="entry name" value="SULFATE ADENYLYLTRANSFERASE"/>
    <property type="match status" value="1"/>
</dbReference>
<dbReference type="AlphaFoldDB" id="A0A6J6MK27"/>
<dbReference type="Pfam" id="PF01583">
    <property type="entry name" value="APS_kinase"/>
    <property type="match status" value="1"/>
</dbReference>
<dbReference type="EC" id="2.7.1.25" evidence="1"/>
<keyword evidence="2" id="KW-0808">Transferase</keyword>
<feature type="region of interest" description="Disordered" evidence="5">
    <location>
        <begin position="1"/>
        <end position="21"/>
    </location>
</feature>
<dbReference type="CDD" id="cd02027">
    <property type="entry name" value="APSK"/>
    <property type="match status" value="1"/>
</dbReference>
<dbReference type="EMBL" id="CAEZWU010000147">
    <property type="protein sequence ID" value="CAB4674156.1"/>
    <property type="molecule type" value="Genomic_DNA"/>
</dbReference>
<dbReference type="GO" id="GO:0005737">
    <property type="term" value="C:cytoplasm"/>
    <property type="evidence" value="ECO:0007669"/>
    <property type="project" value="TreeGrafter"/>
</dbReference>
<dbReference type="InterPro" id="IPR059117">
    <property type="entry name" value="APS_kinase_dom"/>
</dbReference>
<evidence type="ECO:0000256" key="4">
    <source>
        <dbReference type="ARBA" id="ARBA00022840"/>
    </source>
</evidence>
<keyword evidence="4" id="KW-0067">ATP-binding</keyword>
<dbReference type="InterPro" id="IPR050512">
    <property type="entry name" value="Sulf_AdTrans/APS_kinase"/>
</dbReference>
<dbReference type="NCBIfam" id="NF003013">
    <property type="entry name" value="PRK03846.1"/>
    <property type="match status" value="1"/>
</dbReference>
<dbReference type="Gene3D" id="3.40.50.300">
    <property type="entry name" value="P-loop containing nucleotide triphosphate hydrolases"/>
    <property type="match status" value="1"/>
</dbReference>
<proteinExistence type="inferred from homology"/>
<dbReference type="SUPFAM" id="SSF52540">
    <property type="entry name" value="P-loop containing nucleoside triphosphate hydrolases"/>
    <property type="match status" value="1"/>
</dbReference>
<reference evidence="7" key="1">
    <citation type="submission" date="2020-05" db="EMBL/GenBank/DDBJ databases">
        <authorList>
            <person name="Chiriac C."/>
            <person name="Salcher M."/>
            <person name="Ghai R."/>
            <person name="Kavagutti S V."/>
        </authorList>
    </citation>
    <scope>NUCLEOTIDE SEQUENCE</scope>
</reference>
<sequence length="210" mass="22805">MNISSESNQASQPGQPIWHEPGVTRSQRWNKHGLVGATIWLTGLSGSGKSTIATELARELLKTSRLAYVLDADNVRLGLNSDLGYSDDDRTENIRRMAEVACLFADSGTVAIVPIISPFIASREHARKIHKDRQLKFVEVHVATSLEECERRDTKGLYAKVRSGDMTGLSGVDSPYEAPLSPDVVVGLASESLQESVAMIMAKLLVKAGT</sequence>
<keyword evidence="3" id="KW-0547">Nucleotide-binding</keyword>
<evidence type="ECO:0000256" key="5">
    <source>
        <dbReference type="SAM" id="MobiDB-lite"/>
    </source>
</evidence>
<dbReference type="PANTHER" id="PTHR42700:SF1">
    <property type="entry name" value="SULFATE ADENYLYLTRANSFERASE"/>
    <property type="match status" value="1"/>
</dbReference>
<dbReference type="HAMAP" id="MF_00065">
    <property type="entry name" value="Adenylyl_sulf_kinase"/>
    <property type="match status" value="1"/>
</dbReference>
<feature type="domain" description="APS kinase" evidence="6">
    <location>
        <begin position="36"/>
        <end position="186"/>
    </location>
</feature>
<dbReference type="GO" id="GO:0004020">
    <property type="term" value="F:adenylylsulfate kinase activity"/>
    <property type="evidence" value="ECO:0007669"/>
    <property type="project" value="InterPro"/>
</dbReference>
<protein>
    <recommendedName>
        <fullName evidence="1">adenylyl-sulfate kinase</fullName>
        <ecNumber evidence="1">2.7.1.25</ecNumber>
    </recommendedName>
</protein>
<evidence type="ECO:0000256" key="2">
    <source>
        <dbReference type="ARBA" id="ARBA00022679"/>
    </source>
</evidence>
<accession>A0A6J6MK27</accession>
<evidence type="ECO:0000256" key="1">
    <source>
        <dbReference type="ARBA" id="ARBA00012121"/>
    </source>
</evidence>
<dbReference type="InterPro" id="IPR027417">
    <property type="entry name" value="P-loop_NTPase"/>
</dbReference>
<evidence type="ECO:0000259" key="6">
    <source>
        <dbReference type="Pfam" id="PF01583"/>
    </source>
</evidence>
<dbReference type="NCBIfam" id="TIGR00455">
    <property type="entry name" value="apsK"/>
    <property type="match status" value="1"/>
</dbReference>
<dbReference type="GO" id="GO:0005524">
    <property type="term" value="F:ATP binding"/>
    <property type="evidence" value="ECO:0007669"/>
    <property type="project" value="InterPro"/>
</dbReference>
<dbReference type="GO" id="GO:0019379">
    <property type="term" value="P:sulfate assimilation, phosphoadenylyl sulfate reduction by phosphoadenylyl-sulfate reductase (thioredoxin)"/>
    <property type="evidence" value="ECO:0007669"/>
    <property type="project" value="TreeGrafter"/>
</dbReference>
<feature type="compositionally biased region" description="Polar residues" evidence="5">
    <location>
        <begin position="1"/>
        <end position="14"/>
    </location>
</feature>
<dbReference type="GO" id="GO:0010134">
    <property type="term" value="P:sulfate assimilation via adenylyl sulfate reduction"/>
    <property type="evidence" value="ECO:0007669"/>
    <property type="project" value="TreeGrafter"/>
</dbReference>
<organism evidence="7">
    <name type="scientific">freshwater metagenome</name>
    <dbReference type="NCBI Taxonomy" id="449393"/>
    <lineage>
        <taxon>unclassified sequences</taxon>
        <taxon>metagenomes</taxon>
        <taxon>ecological metagenomes</taxon>
    </lineage>
</organism>
<evidence type="ECO:0000256" key="3">
    <source>
        <dbReference type="ARBA" id="ARBA00022741"/>
    </source>
</evidence>
<evidence type="ECO:0000313" key="7">
    <source>
        <dbReference type="EMBL" id="CAB4674156.1"/>
    </source>
</evidence>